<reference evidence="1" key="2">
    <citation type="journal article" date="2022" name="Microbiol. Resour. Announc.">
        <title>Metagenome Sequencing to Explore Phylogenomics of Terrestrial Cyanobacteria.</title>
        <authorList>
            <person name="Ward R.D."/>
            <person name="Stajich J.E."/>
            <person name="Johansen J.R."/>
            <person name="Huntemann M."/>
            <person name="Clum A."/>
            <person name="Foster B."/>
            <person name="Foster B."/>
            <person name="Roux S."/>
            <person name="Palaniappan K."/>
            <person name="Varghese N."/>
            <person name="Mukherjee S."/>
            <person name="Reddy T.B.K."/>
            <person name="Daum C."/>
            <person name="Copeland A."/>
            <person name="Chen I.A."/>
            <person name="Ivanova N.N."/>
            <person name="Kyrpides N.C."/>
            <person name="Shapiro N."/>
            <person name="Eloe-Fadrosh E.A."/>
            <person name="Pietrasiak N."/>
        </authorList>
    </citation>
    <scope>NUCLEOTIDE SEQUENCE</scope>
    <source>
        <strain evidence="1">CPER-KK1</strain>
    </source>
</reference>
<accession>A0A951PIK6</accession>
<organism evidence="1 2">
    <name type="scientific">Symplocastrum torsivum CPER-KK1</name>
    <dbReference type="NCBI Taxonomy" id="450513"/>
    <lineage>
        <taxon>Bacteria</taxon>
        <taxon>Bacillati</taxon>
        <taxon>Cyanobacteriota</taxon>
        <taxon>Cyanophyceae</taxon>
        <taxon>Oscillatoriophycideae</taxon>
        <taxon>Oscillatoriales</taxon>
        <taxon>Microcoleaceae</taxon>
        <taxon>Symplocastrum</taxon>
    </lineage>
</organism>
<dbReference type="AlphaFoldDB" id="A0A951PIK6"/>
<dbReference type="EMBL" id="JAHHIF010000008">
    <property type="protein sequence ID" value="MBW4544323.1"/>
    <property type="molecule type" value="Genomic_DNA"/>
</dbReference>
<evidence type="ECO:0000313" key="1">
    <source>
        <dbReference type="EMBL" id="MBW4544323.1"/>
    </source>
</evidence>
<reference evidence="1" key="1">
    <citation type="submission" date="2021-05" db="EMBL/GenBank/DDBJ databases">
        <authorList>
            <person name="Pietrasiak N."/>
            <person name="Ward R."/>
            <person name="Stajich J.E."/>
            <person name="Kurbessoian T."/>
        </authorList>
    </citation>
    <scope>NUCLEOTIDE SEQUENCE</scope>
    <source>
        <strain evidence="1">CPER-KK1</strain>
    </source>
</reference>
<protein>
    <submittedName>
        <fullName evidence="1">Uncharacterized protein</fullName>
    </submittedName>
</protein>
<proteinExistence type="predicted"/>
<comment type="caution">
    <text evidence="1">The sequence shown here is derived from an EMBL/GenBank/DDBJ whole genome shotgun (WGS) entry which is preliminary data.</text>
</comment>
<gene>
    <name evidence="1" type="ORF">KME25_07770</name>
</gene>
<name>A0A951PIK6_9CYAN</name>
<evidence type="ECO:0000313" key="2">
    <source>
        <dbReference type="Proteomes" id="UP000753908"/>
    </source>
</evidence>
<dbReference type="Proteomes" id="UP000753908">
    <property type="component" value="Unassembled WGS sequence"/>
</dbReference>
<sequence>MALISFCRPSLAVDALLHRLSRYSIATIRTFPFSNQTLTLATVSFLTFLNWRTQTLEDSSRHKC</sequence>